<dbReference type="AlphaFoldDB" id="A0A084SHR5"/>
<reference evidence="1 2" key="1">
    <citation type="submission" date="2014-07" db="EMBL/GenBank/DDBJ databases">
        <title>Draft Genome Sequence of Gephyronic Acid Producer, Cystobacter violaceus Strain Cb vi76.</title>
        <authorList>
            <person name="Stevens D.C."/>
            <person name="Young J."/>
            <person name="Carmichael R."/>
            <person name="Tan J."/>
            <person name="Taylor R.E."/>
        </authorList>
    </citation>
    <scope>NUCLEOTIDE SEQUENCE [LARGE SCALE GENOMIC DNA]</scope>
    <source>
        <strain evidence="1 2">Cb vi76</strain>
    </source>
</reference>
<comment type="caution">
    <text evidence="1">The sequence shown here is derived from an EMBL/GenBank/DDBJ whole genome shotgun (WGS) entry which is preliminary data.</text>
</comment>
<proteinExistence type="predicted"/>
<sequence length="59" mass="6484">MVDDAVNQRGGARGVGKKRILRHSDPAITTEVYGHLDVEDMRKGLNQLDFAAHEPTPAE</sequence>
<organism evidence="1 2">
    <name type="scientific">Archangium violaceum Cb vi76</name>
    <dbReference type="NCBI Taxonomy" id="1406225"/>
    <lineage>
        <taxon>Bacteria</taxon>
        <taxon>Pseudomonadati</taxon>
        <taxon>Myxococcota</taxon>
        <taxon>Myxococcia</taxon>
        <taxon>Myxococcales</taxon>
        <taxon>Cystobacterineae</taxon>
        <taxon>Archangiaceae</taxon>
        <taxon>Archangium</taxon>
    </lineage>
</organism>
<evidence type="ECO:0008006" key="3">
    <source>
        <dbReference type="Google" id="ProtNLM"/>
    </source>
</evidence>
<evidence type="ECO:0000313" key="2">
    <source>
        <dbReference type="Proteomes" id="UP000028547"/>
    </source>
</evidence>
<dbReference type="EMBL" id="JPMI01000307">
    <property type="protein sequence ID" value="KFA88000.1"/>
    <property type="molecule type" value="Genomic_DNA"/>
</dbReference>
<evidence type="ECO:0000313" key="1">
    <source>
        <dbReference type="EMBL" id="KFA88000.1"/>
    </source>
</evidence>
<dbReference type="Proteomes" id="UP000028547">
    <property type="component" value="Unassembled WGS sequence"/>
</dbReference>
<gene>
    <name evidence="1" type="ORF">Q664_44035</name>
</gene>
<name>A0A084SHR5_9BACT</name>
<accession>A0A084SHR5</accession>
<dbReference type="RefSeq" id="WP_043410240.1">
    <property type="nucleotide sequence ID" value="NZ_JPMI01000307.1"/>
</dbReference>
<protein>
    <recommendedName>
        <fullName evidence="3">Integrase</fullName>
    </recommendedName>
</protein>